<dbReference type="PROSITE" id="PS00394">
    <property type="entry name" value="DNA_PHOTOLYASES_1_1"/>
    <property type="match status" value="1"/>
</dbReference>
<dbReference type="GO" id="GO:0003677">
    <property type="term" value="F:DNA binding"/>
    <property type="evidence" value="ECO:0007669"/>
    <property type="project" value="TreeGrafter"/>
</dbReference>
<feature type="binding site" evidence="12">
    <location>
        <position position="293"/>
    </location>
    <ligand>
        <name>FAD</name>
        <dbReference type="ChEBI" id="CHEBI:57692"/>
    </ligand>
</feature>
<evidence type="ECO:0000256" key="7">
    <source>
        <dbReference type="ARBA" id="ARBA00022991"/>
    </source>
</evidence>
<dbReference type="EC" id="4.1.99.3" evidence="3"/>
<dbReference type="GO" id="GO:0003904">
    <property type="term" value="F:deoxyribodipyrimidine photo-lyase activity"/>
    <property type="evidence" value="ECO:0007669"/>
    <property type="project" value="UniProtKB-EC"/>
</dbReference>
<dbReference type="Gene3D" id="1.25.40.80">
    <property type="match status" value="1"/>
</dbReference>
<feature type="binding site" evidence="12">
    <location>
        <begin position="296"/>
        <end position="303"/>
    </location>
    <ligand>
        <name>FAD</name>
        <dbReference type="ChEBI" id="CHEBI:57692"/>
    </ligand>
</feature>
<evidence type="ECO:0000256" key="3">
    <source>
        <dbReference type="ARBA" id="ARBA00013149"/>
    </source>
</evidence>
<dbReference type="Proteomes" id="UP000288212">
    <property type="component" value="Unassembled WGS sequence"/>
</dbReference>
<sequence>MASTVKAETSHRETSAAIVWFRQDLRVLDNDALQRACVNHECVHAVALRTPKQWLQHDWSAIKWDLYERRLVTLANELAELGIVLTVLDVPDYAAIPDALCEFTQRHNATAVYWNRDYALDEVRRDHQVEQVLVEVDVHVNQLDSNVLVAPEQIKNGKGEYYRVFTPFFKAWLQHLANVGIPAPYTRETIKRANQNTAKHDVTAQAPAQTARPVLTSEAWSVTEGDVRRKAQRYVREQVQDYKQQRDLPALDGTSMLSAYFEIGVLSPRVAAHLLQKQSPDFPFGLSEGAHTWLSELAWREFYQHLMFHEPRLSRGEAFQVETDGFPWRNDKVEFAAWCEGKTGVPIVDAGMRQLNETGWMHNRVRMIVASFLVKDLHIDWRWGERYFMQRLIDGSFAANNGGWQWSAGTGTDAAPYFRVFNPFRQSEKFDPEGSYIRRWVKELADVPTKYIHDPASYLAAQYGQDLPYPVPIVDHAERRTDFIAKFKVAKSAASG</sequence>
<dbReference type="Gene3D" id="1.10.579.10">
    <property type="entry name" value="DNA Cyclobutane Dipyrimidine Photolyase, subunit A, domain 3"/>
    <property type="match status" value="1"/>
</dbReference>
<comment type="cofactor">
    <cofactor evidence="1">
        <name>(6R)-5,10-methylene-5,6,7,8-tetrahydrofolate</name>
        <dbReference type="ChEBI" id="CHEBI:15636"/>
    </cofactor>
</comment>
<evidence type="ECO:0000256" key="8">
    <source>
        <dbReference type="ARBA" id="ARBA00031671"/>
    </source>
</evidence>
<feature type="binding site" evidence="12">
    <location>
        <begin position="254"/>
        <end position="258"/>
    </location>
    <ligand>
        <name>FAD</name>
        <dbReference type="ChEBI" id="CHEBI:57692"/>
    </ligand>
</feature>
<feature type="binding site" evidence="12">
    <location>
        <position position="242"/>
    </location>
    <ligand>
        <name>FAD</name>
        <dbReference type="ChEBI" id="CHEBI:57692"/>
    </ligand>
</feature>
<evidence type="ECO:0000256" key="4">
    <source>
        <dbReference type="ARBA" id="ARBA00014046"/>
    </source>
</evidence>
<name>A0A432VYL6_9GAMM</name>
<dbReference type="SUPFAM" id="SSF48173">
    <property type="entry name" value="Cryptochrome/photolyase FAD-binding domain"/>
    <property type="match status" value="1"/>
</dbReference>
<accession>A0A432VYL6</accession>
<evidence type="ECO:0000259" key="15">
    <source>
        <dbReference type="PROSITE" id="PS51645"/>
    </source>
</evidence>
<dbReference type="SUPFAM" id="SSF52425">
    <property type="entry name" value="Cryptochrome/photolyase, N-terminal domain"/>
    <property type="match status" value="1"/>
</dbReference>
<dbReference type="Pfam" id="PF00875">
    <property type="entry name" value="DNA_photolyase"/>
    <property type="match status" value="1"/>
</dbReference>
<evidence type="ECO:0000256" key="9">
    <source>
        <dbReference type="ARBA" id="ARBA00033999"/>
    </source>
</evidence>
<evidence type="ECO:0000313" key="16">
    <source>
        <dbReference type="EMBL" id="RUO21755.1"/>
    </source>
</evidence>
<keyword evidence="6 12" id="KW-0274">FAD</keyword>
<evidence type="ECO:0000256" key="1">
    <source>
        <dbReference type="ARBA" id="ARBA00001932"/>
    </source>
</evidence>
<dbReference type="PROSITE" id="PS00691">
    <property type="entry name" value="DNA_PHOTOLYASES_1_2"/>
    <property type="match status" value="1"/>
</dbReference>
<dbReference type="GO" id="GO:0009416">
    <property type="term" value="P:response to light stimulus"/>
    <property type="evidence" value="ECO:0007669"/>
    <property type="project" value="TreeGrafter"/>
</dbReference>
<dbReference type="FunFam" id="1.10.579.10:FF:000003">
    <property type="entry name" value="Deoxyribodipyrimidine photo-lyase"/>
    <property type="match status" value="1"/>
</dbReference>
<feature type="domain" description="Photolyase/cryptochrome alpha/beta" evidence="15">
    <location>
        <begin position="15"/>
        <end position="148"/>
    </location>
</feature>
<evidence type="ECO:0000256" key="11">
    <source>
        <dbReference type="ARBA" id="ARBA00083107"/>
    </source>
</evidence>
<reference evidence="16 17" key="1">
    <citation type="journal article" date="2011" name="Front. Microbiol.">
        <title>Genomic signatures of strain selection and enhancement in Bacillus atrophaeus var. globigii, a historical biowarfare simulant.</title>
        <authorList>
            <person name="Gibbons H.S."/>
            <person name="Broomall S.M."/>
            <person name="McNew L.A."/>
            <person name="Daligault H."/>
            <person name="Chapman C."/>
            <person name="Bruce D."/>
            <person name="Karavis M."/>
            <person name="Krepps M."/>
            <person name="McGregor P.A."/>
            <person name="Hong C."/>
            <person name="Park K.H."/>
            <person name="Akmal A."/>
            <person name="Feldman A."/>
            <person name="Lin J.S."/>
            <person name="Chang W.E."/>
            <person name="Higgs B.W."/>
            <person name="Demirev P."/>
            <person name="Lindquist J."/>
            <person name="Liem A."/>
            <person name="Fochler E."/>
            <person name="Read T.D."/>
            <person name="Tapia R."/>
            <person name="Johnson S."/>
            <person name="Bishop-Lilly K.A."/>
            <person name="Detter C."/>
            <person name="Han C."/>
            <person name="Sozhamannan S."/>
            <person name="Rosenzweig C.N."/>
            <person name="Skowronski E.W."/>
        </authorList>
    </citation>
    <scope>NUCLEOTIDE SEQUENCE [LARGE SCALE GENOMIC DNA]</scope>
    <source>
        <strain evidence="16 17">AK5</strain>
    </source>
</reference>
<evidence type="ECO:0000256" key="5">
    <source>
        <dbReference type="ARBA" id="ARBA00022630"/>
    </source>
</evidence>
<dbReference type="Gene3D" id="3.40.50.620">
    <property type="entry name" value="HUPs"/>
    <property type="match status" value="1"/>
</dbReference>
<evidence type="ECO:0000256" key="13">
    <source>
        <dbReference type="PIRSR" id="PIRSR602081-2"/>
    </source>
</evidence>
<dbReference type="RefSeq" id="WP_126790877.1">
    <property type="nucleotide sequence ID" value="NZ_PIPI01000001.1"/>
</dbReference>
<dbReference type="EMBL" id="PIPI01000001">
    <property type="protein sequence ID" value="RUO21755.1"/>
    <property type="molecule type" value="Genomic_DNA"/>
</dbReference>
<comment type="catalytic activity">
    <reaction evidence="9">
        <text>cyclobutadipyrimidine (in DNA) = 2 pyrimidine residues (in DNA).</text>
        <dbReference type="EC" id="4.1.99.3"/>
    </reaction>
</comment>
<dbReference type="PANTHER" id="PTHR11455:SF9">
    <property type="entry name" value="CRYPTOCHROME CIRCADIAN CLOCK 5 ISOFORM X1"/>
    <property type="match status" value="1"/>
</dbReference>
<evidence type="ECO:0000256" key="2">
    <source>
        <dbReference type="ARBA" id="ARBA00005862"/>
    </source>
</evidence>
<organism evidence="16 17">
    <name type="scientific">Aliidiomarina haloalkalitolerans</name>
    <dbReference type="NCBI Taxonomy" id="859059"/>
    <lineage>
        <taxon>Bacteria</taxon>
        <taxon>Pseudomonadati</taxon>
        <taxon>Pseudomonadota</taxon>
        <taxon>Gammaproteobacteria</taxon>
        <taxon>Alteromonadales</taxon>
        <taxon>Idiomarinaceae</taxon>
        <taxon>Aliidiomarina</taxon>
    </lineage>
</organism>
<protein>
    <recommendedName>
        <fullName evidence="4">Deoxyribodipyrimidine photo-lyase</fullName>
        <ecNumber evidence="3">4.1.99.3</ecNumber>
    </recommendedName>
    <alternativeName>
        <fullName evidence="8">DNA photolyase</fullName>
    </alternativeName>
    <alternativeName>
        <fullName evidence="11">Photoreactivating enzyme</fullName>
    </alternativeName>
</protein>
<dbReference type="InterPro" id="IPR036134">
    <property type="entry name" value="Crypto/Photolyase_FAD-like_sf"/>
</dbReference>
<dbReference type="InterPro" id="IPR005101">
    <property type="entry name" value="Cryptochr/Photolyase_FAD-bd"/>
</dbReference>
<dbReference type="InterPro" id="IPR014729">
    <property type="entry name" value="Rossmann-like_a/b/a_fold"/>
</dbReference>
<gene>
    <name evidence="16" type="ORF">CWE06_02590</name>
</gene>
<dbReference type="OrthoDB" id="9772484at2"/>
<evidence type="ECO:0000256" key="12">
    <source>
        <dbReference type="PIRSR" id="PIRSR602081-1"/>
    </source>
</evidence>
<comment type="caution">
    <text evidence="16">The sequence shown here is derived from an EMBL/GenBank/DDBJ whole genome shotgun (WGS) entry which is preliminary data.</text>
</comment>
<dbReference type="InterPro" id="IPR018394">
    <property type="entry name" value="DNA_photolyase_1_CS_C"/>
</dbReference>
<feature type="site" description="Electron transfer via tryptophanyl radical" evidence="13">
    <location>
        <position position="381"/>
    </location>
</feature>
<keyword evidence="7 14" id="KW-0157">Chromophore</keyword>
<dbReference type="AlphaFoldDB" id="A0A432VYL6"/>
<comment type="cofactor">
    <cofactor evidence="12">
        <name>FAD</name>
        <dbReference type="ChEBI" id="CHEBI:57692"/>
    </cofactor>
    <text evidence="12">Binds 1 FAD per subunit.</text>
</comment>
<keyword evidence="16" id="KW-0456">Lyase</keyword>
<evidence type="ECO:0000256" key="14">
    <source>
        <dbReference type="RuleBase" id="RU004182"/>
    </source>
</evidence>
<comment type="function">
    <text evidence="10">Involved in repair of UV radiation-induced DNA damage. Catalyzes the light-dependent monomerization (300-600 nm) of cyclobutyl pyrimidine dimers (in cis-syn configuration), which are formed between adjacent bases on the same DNA strand upon exposure to ultraviolet radiation.</text>
</comment>
<dbReference type="InterPro" id="IPR006050">
    <property type="entry name" value="DNA_photolyase_N"/>
</dbReference>
<keyword evidence="5 12" id="KW-0285">Flavoprotein</keyword>
<feature type="site" description="Electron transfer via tryptophanyl radical" evidence="13">
    <location>
        <position position="328"/>
    </location>
</feature>
<dbReference type="InterPro" id="IPR002081">
    <property type="entry name" value="Cryptochrome/DNA_photolyase_1"/>
</dbReference>
<dbReference type="InterPro" id="IPR036155">
    <property type="entry name" value="Crypto/Photolyase_N_sf"/>
</dbReference>
<keyword evidence="17" id="KW-1185">Reference proteome</keyword>
<dbReference type="GO" id="GO:0071949">
    <property type="term" value="F:FAD binding"/>
    <property type="evidence" value="ECO:0007669"/>
    <property type="project" value="TreeGrafter"/>
</dbReference>
<evidence type="ECO:0000313" key="17">
    <source>
        <dbReference type="Proteomes" id="UP000288212"/>
    </source>
</evidence>
<dbReference type="GO" id="GO:0000719">
    <property type="term" value="P:photoreactive repair"/>
    <property type="evidence" value="ECO:0007669"/>
    <property type="project" value="UniProtKB-ARBA"/>
</dbReference>
<comment type="similarity">
    <text evidence="14">Belongs to the DNA photolyase family.</text>
</comment>
<dbReference type="PROSITE" id="PS51645">
    <property type="entry name" value="PHR_CRY_ALPHA_BETA"/>
    <property type="match status" value="1"/>
</dbReference>
<dbReference type="Pfam" id="PF03441">
    <property type="entry name" value="FAD_binding_7"/>
    <property type="match status" value="1"/>
</dbReference>
<comment type="similarity">
    <text evidence="2">Belongs to the DNA photolyase class-1 family.</text>
</comment>
<proteinExistence type="inferred from homology"/>
<feature type="site" description="Electron transfer via tryptophanyl radical" evidence="13">
    <location>
        <position position="404"/>
    </location>
</feature>
<evidence type="ECO:0000256" key="6">
    <source>
        <dbReference type="ARBA" id="ARBA00022827"/>
    </source>
</evidence>
<evidence type="ECO:0000256" key="10">
    <source>
        <dbReference type="ARBA" id="ARBA00059220"/>
    </source>
</evidence>
<dbReference type="NCBIfam" id="NF007955">
    <property type="entry name" value="PRK10674.1"/>
    <property type="match status" value="1"/>
</dbReference>
<dbReference type="PRINTS" id="PR00147">
    <property type="entry name" value="DNAPHOTLYASE"/>
</dbReference>
<dbReference type="PANTHER" id="PTHR11455">
    <property type="entry name" value="CRYPTOCHROME"/>
    <property type="match status" value="1"/>
</dbReference>